<name>A0ABN1PN43_9PSEU</name>
<sequence>MQFCPPFKNAFATPTFTAACPHRTGERDRVDAGVRGERLADRGAVAGDEVDDAVGQPRLVQHVEQQVRDVRRDLARLDHDGAPGGERGRELAGDLVQRVCGSAAWILVEIRSGHPISVEIVSAISSWRLARTRPPSASSGSCTR</sequence>
<evidence type="ECO:0000313" key="1">
    <source>
        <dbReference type="EMBL" id="GAA0930718.1"/>
    </source>
</evidence>
<organism evidence="1 2">
    <name type="scientific">Pseudonocardia zijingensis</name>
    <dbReference type="NCBI Taxonomy" id="153376"/>
    <lineage>
        <taxon>Bacteria</taxon>
        <taxon>Bacillati</taxon>
        <taxon>Actinomycetota</taxon>
        <taxon>Actinomycetes</taxon>
        <taxon>Pseudonocardiales</taxon>
        <taxon>Pseudonocardiaceae</taxon>
        <taxon>Pseudonocardia</taxon>
    </lineage>
</organism>
<keyword evidence="2" id="KW-1185">Reference proteome</keyword>
<protein>
    <submittedName>
        <fullName evidence="1">Uncharacterized protein</fullName>
    </submittedName>
</protein>
<reference evidence="1 2" key="1">
    <citation type="journal article" date="2019" name="Int. J. Syst. Evol. Microbiol.">
        <title>The Global Catalogue of Microorganisms (GCM) 10K type strain sequencing project: providing services to taxonomists for standard genome sequencing and annotation.</title>
        <authorList>
            <consortium name="The Broad Institute Genomics Platform"/>
            <consortium name="The Broad Institute Genome Sequencing Center for Infectious Disease"/>
            <person name="Wu L."/>
            <person name="Ma J."/>
        </authorList>
    </citation>
    <scope>NUCLEOTIDE SEQUENCE [LARGE SCALE GENOMIC DNA]</scope>
    <source>
        <strain evidence="1 2">JCM 11117</strain>
    </source>
</reference>
<dbReference type="Proteomes" id="UP001499967">
    <property type="component" value="Unassembled WGS sequence"/>
</dbReference>
<gene>
    <name evidence="1" type="ORF">GCM10009559_18250</name>
</gene>
<accession>A0ABN1PN43</accession>
<comment type="caution">
    <text evidence="1">The sequence shown here is derived from an EMBL/GenBank/DDBJ whole genome shotgun (WGS) entry which is preliminary data.</text>
</comment>
<evidence type="ECO:0000313" key="2">
    <source>
        <dbReference type="Proteomes" id="UP001499967"/>
    </source>
</evidence>
<proteinExistence type="predicted"/>
<dbReference type="EMBL" id="BAAAHP010000050">
    <property type="protein sequence ID" value="GAA0930718.1"/>
    <property type="molecule type" value="Genomic_DNA"/>
</dbReference>